<dbReference type="Pfam" id="PF14322">
    <property type="entry name" value="SusD-like_3"/>
    <property type="match status" value="1"/>
</dbReference>
<keyword evidence="3" id="KW-0732">Signal</keyword>
<keyword evidence="9" id="KW-1185">Reference proteome</keyword>
<evidence type="ECO:0000256" key="5">
    <source>
        <dbReference type="ARBA" id="ARBA00023237"/>
    </source>
</evidence>
<feature type="domain" description="RagB/SusD" evidence="6">
    <location>
        <begin position="276"/>
        <end position="500"/>
    </location>
</feature>
<gene>
    <name evidence="8" type="ORF">V8G58_07030</name>
</gene>
<protein>
    <submittedName>
        <fullName evidence="8">RagB/SusD family nutrient uptake outer membrane protein</fullName>
    </submittedName>
</protein>
<evidence type="ECO:0000256" key="2">
    <source>
        <dbReference type="ARBA" id="ARBA00006275"/>
    </source>
</evidence>
<keyword evidence="4" id="KW-0472">Membrane</keyword>
<evidence type="ECO:0000313" key="8">
    <source>
        <dbReference type="EMBL" id="MFH6771685.1"/>
    </source>
</evidence>
<dbReference type="EMBL" id="JBAWKB010000002">
    <property type="protein sequence ID" value="MFH6771685.1"/>
    <property type="molecule type" value="Genomic_DNA"/>
</dbReference>
<comment type="subcellular location">
    <subcellularLocation>
        <location evidence="1">Cell outer membrane</location>
    </subcellularLocation>
</comment>
<dbReference type="InterPro" id="IPR011990">
    <property type="entry name" value="TPR-like_helical_dom_sf"/>
</dbReference>
<comment type="similarity">
    <text evidence="2">Belongs to the SusD family.</text>
</comment>
<evidence type="ECO:0000313" key="9">
    <source>
        <dbReference type="Proteomes" id="UP001610100"/>
    </source>
</evidence>
<evidence type="ECO:0000259" key="6">
    <source>
        <dbReference type="Pfam" id="PF07980"/>
    </source>
</evidence>
<evidence type="ECO:0000256" key="1">
    <source>
        <dbReference type="ARBA" id="ARBA00004442"/>
    </source>
</evidence>
<accession>A0ABW7MXY9</accession>
<dbReference type="CDD" id="cd08977">
    <property type="entry name" value="SusD"/>
    <property type="match status" value="1"/>
</dbReference>
<organism evidence="8 9">
    <name type="scientific">Gaetbulibacter aestuarii</name>
    <dbReference type="NCBI Taxonomy" id="1502358"/>
    <lineage>
        <taxon>Bacteria</taxon>
        <taxon>Pseudomonadati</taxon>
        <taxon>Bacteroidota</taxon>
        <taxon>Flavobacteriia</taxon>
        <taxon>Flavobacteriales</taxon>
        <taxon>Flavobacteriaceae</taxon>
        <taxon>Gaetbulibacter</taxon>
    </lineage>
</organism>
<dbReference type="RefSeq" id="WP_344740844.1">
    <property type="nucleotide sequence ID" value="NZ_BAABAY010000002.1"/>
</dbReference>
<dbReference type="Pfam" id="PF07980">
    <property type="entry name" value="SusD_RagB"/>
    <property type="match status" value="1"/>
</dbReference>
<dbReference type="PROSITE" id="PS51257">
    <property type="entry name" value="PROKAR_LIPOPROTEIN"/>
    <property type="match status" value="1"/>
</dbReference>
<evidence type="ECO:0000256" key="4">
    <source>
        <dbReference type="ARBA" id="ARBA00023136"/>
    </source>
</evidence>
<feature type="domain" description="SusD-like N-terminal" evidence="7">
    <location>
        <begin position="87"/>
        <end position="219"/>
    </location>
</feature>
<name>A0ABW7MXY9_9FLAO</name>
<evidence type="ECO:0000259" key="7">
    <source>
        <dbReference type="Pfam" id="PF14322"/>
    </source>
</evidence>
<dbReference type="SUPFAM" id="SSF48452">
    <property type="entry name" value="TPR-like"/>
    <property type="match status" value="1"/>
</dbReference>
<keyword evidence="5" id="KW-0998">Cell outer membrane</keyword>
<dbReference type="Proteomes" id="UP001610100">
    <property type="component" value="Unassembled WGS sequence"/>
</dbReference>
<reference evidence="8 9" key="1">
    <citation type="submission" date="2024-02" db="EMBL/GenBank/DDBJ databases">
        <title>A Gaetbulibacter species isolated from tidal flats and genomic insights of their niches.</title>
        <authorList>
            <person name="Ye Y."/>
        </authorList>
    </citation>
    <scope>NUCLEOTIDE SEQUENCE [LARGE SCALE GENOMIC DNA]</scope>
    <source>
        <strain evidence="8 9">KYW382</strain>
    </source>
</reference>
<evidence type="ECO:0000256" key="3">
    <source>
        <dbReference type="ARBA" id="ARBA00022729"/>
    </source>
</evidence>
<dbReference type="InterPro" id="IPR033985">
    <property type="entry name" value="SusD-like_N"/>
</dbReference>
<sequence>MKNIYKIIAFIALYLVSGCQPLDEVPYSFLSESNLYKNEADVDKALLGAYQPIFQDGVNDLWLFLALSGPSENVTARVKAGAQGRFASVDFRDSDPQSAVWNNYYRGINRANTAIENIPRAGLEPALEEQKIAEAKFLRAYYYFNLGHMFGGVPLHLEATANFDDNSIKKPRATLEEVYKVVEEDLIYAESRLKDQWDASNKGRATSGAAKAFLGKLYLTMAGKPLEMQAMYAKAASKLSEIYGKYSLVPNYADIFDINNEFNSEIIFARPNITNVPGSGTVLTFFAGAPNSPYAFNGGQYQIAFNEQYYDSFDPADTRRDATMLYSYTNRNGVDVTYNRTGTPTPGLQFGGPRKPFGIPYNKLKDASCSTSPFDHGNDIIFMRYADVLLMLAEANNESGSSAAALPYLNEVRNRAGLADITETNQDLLRDIIKQERKWELGGEYTEYYDLQRWGDLEKSMAINPDCSQLGVSYDPKLELLPIPLSQLQANENLVQNPGY</sequence>
<comment type="caution">
    <text evidence="8">The sequence shown here is derived from an EMBL/GenBank/DDBJ whole genome shotgun (WGS) entry which is preliminary data.</text>
</comment>
<dbReference type="Gene3D" id="1.25.40.390">
    <property type="match status" value="1"/>
</dbReference>
<proteinExistence type="inferred from homology"/>
<dbReference type="InterPro" id="IPR012944">
    <property type="entry name" value="SusD_RagB_dom"/>
</dbReference>